<dbReference type="EMBL" id="QVQT01000008">
    <property type="protein sequence ID" value="RFU14929.1"/>
    <property type="molecule type" value="Genomic_DNA"/>
</dbReference>
<dbReference type="Gene3D" id="3.40.630.30">
    <property type="match status" value="1"/>
</dbReference>
<dbReference type="Proteomes" id="UP000264702">
    <property type="component" value="Unassembled WGS sequence"/>
</dbReference>
<dbReference type="PANTHER" id="PTHR43420:SF12">
    <property type="entry name" value="N-ACETYLTRANSFERASE DOMAIN-CONTAINING PROTEIN"/>
    <property type="match status" value="1"/>
</dbReference>
<comment type="caution">
    <text evidence="4">The sequence shown here is derived from an EMBL/GenBank/DDBJ whole genome shotgun (WGS) entry which is preliminary data.</text>
</comment>
<feature type="domain" description="N-acetyltransferase" evidence="3">
    <location>
        <begin position="10"/>
        <end position="162"/>
    </location>
</feature>
<keyword evidence="5" id="KW-1185">Reference proteome</keyword>
<accession>A0A372IJL0</accession>
<proteinExistence type="predicted"/>
<dbReference type="InterPro" id="IPR000182">
    <property type="entry name" value="GNAT_dom"/>
</dbReference>
<dbReference type="RefSeq" id="WP_117303257.1">
    <property type="nucleotide sequence ID" value="NZ_QVQT02000008.1"/>
</dbReference>
<name>A0A372IJL0_9BACT</name>
<dbReference type="AlphaFoldDB" id="A0A372IJL0"/>
<dbReference type="OrthoDB" id="106155at2"/>
<dbReference type="SUPFAM" id="SSF55729">
    <property type="entry name" value="Acyl-CoA N-acyltransferases (Nat)"/>
    <property type="match status" value="2"/>
</dbReference>
<sequence>MTPALQLEIFDLRHFSAGSLRPLLDAESCVWSERLHWDYRASADLLLQYLDSRVLPGFVAVENGRISGYIFCVYEDNKAVIGDVFALDAPRSGATAAEIEQQLLRHLLEMLQNTPGIDRIESQLLLHPHGLHAEIFHHAGFEVHRRMFMELSLERIEPQTASRLLLAGMTMRPWKDEDFVPTGHLISQAYQGHLDSHINDQYRSTAGSLRFLHNIVRFPGCGMFDPEGSRILLKAGQQEPAGVLLCSRVRGDVGHVTQVCVAKSYRGLGLGEIMLRDCAANLKKRGFHTLTLTVTASNTNAAALYERLGFVETHTFDAMVWDHRQTRPGGL</sequence>
<evidence type="ECO:0000256" key="1">
    <source>
        <dbReference type="ARBA" id="ARBA00022679"/>
    </source>
</evidence>
<dbReference type="InterPro" id="IPR050680">
    <property type="entry name" value="YpeA/RimI_acetyltransf"/>
</dbReference>
<evidence type="ECO:0000313" key="5">
    <source>
        <dbReference type="Proteomes" id="UP000264702"/>
    </source>
</evidence>
<dbReference type="Pfam" id="PF00583">
    <property type="entry name" value="Acetyltransf_1"/>
    <property type="match status" value="1"/>
</dbReference>
<gene>
    <name evidence="4" type="ORF">D0Y96_19130</name>
</gene>
<dbReference type="GO" id="GO:0016747">
    <property type="term" value="F:acyltransferase activity, transferring groups other than amino-acyl groups"/>
    <property type="evidence" value="ECO:0007669"/>
    <property type="project" value="InterPro"/>
</dbReference>
<keyword evidence="2" id="KW-0012">Acyltransferase</keyword>
<dbReference type="CDD" id="cd04301">
    <property type="entry name" value="NAT_SF"/>
    <property type="match status" value="1"/>
</dbReference>
<dbReference type="InterPro" id="IPR016181">
    <property type="entry name" value="Acyl_CoA_acyltransferase"/>
</dbReference>
<dbReference type="PROSITE" id="PS51186">
    <property type="entry name" value="GNAT"/>
    <property type="match status" value="2"/>
</dbReference>
<protein>
    <submittedName>
        <fullName evidence="4">GNAT family N-acetyltransferase</fullName>
    </submittedName>
</protein>
<feature type="domain" description="N-acetyltransferase" evidence="3">
    <location>
        <begin position="169"/>
        <end position="331"/>
    </location>
</feature>
<dbReference type="PANTHER" id="PTHR43420">
    <property type="entry name" value="ACETYLTRANSFERASE"/>
    <property type="match status" value="1"/>
</dbReference>
<evidence type="ECO:0000256" key="2">
    <source>
        <dbReference type="ARBA" id="ARBA00023315"/>
    </source>
</evidence>
<organism evidence="4 5">
    <name type="scientific">Paracidobacterium acidisoli</name>
    <dbReference type="NCBI Taxonomy" id="2303751"/>
    <lineage>
        <taxon>Bacteria</taxon>
        <taxon>Pseudomonadati</taxon>
        <taxon>Acidobacteriota</taxon>
        <taxon>Terriglobia</taxon>
        <taxon>Terriglobales</taxon>
        <taxon>Acidobacteriaceae</taxon>
        <taxon>Paracidobacterium</taxon>
    </lineage>
</organism>
<reference evidence="4 5" key="1">
    <citation type="submission" date="2018-08" db="EMBL/GenBank/DDBJ databases">
        <title>Acidipila sp. 4G-K13, an acidobacterium isolated from forest soil.</title>
        <authorList>
            <person name="Gao Z.-H."/>
            <person name="Qiu L.-H."/>
        </authorList>
    </citation>
    <scope>NUCLEOTIDE SEQUENCE [LARGE SCALE GENOMIC DNA]</scope>
    <source>
        <strain evidence="4 5">4G-K13</strain>
    </source>
</reference>
<evidence type="ECO:0000313" key="4">
    <source>
        <dbReference type="EMBL" id="RFU14929.1"/>
    </source>
</evidence>
<keyword evidence="1 4" id="KW-0808">Transferase</keyword>
<evidence type="ECO:0000259" key="3">
    <source>
        <dbReference type="PROSITE" id="PS51186"/>
    </source>
</evidence>